<dbReference type="Gramene" id="AET3Gv20328800.4">
    <property type="protein sequence ID" value="AET3Gv20328800.4"/>
    <property type="gene ID" value="AET3Gv20328800"/>
</dbReference>
<organism evidence="2 3">
    <name type="scientific">Aegilops tauschii subsp. strangulata</name>
    <name type="common">Goatgrass</name>
    <dbReference type="NCBI Taxonomy" id="200361"/>
    <lineage>
        <taxon>Eukaryota</taxon>
        <taxon>Viridiplantae</taxon>
        <taxon>Streptophyta</taxon>
        <taxon>Embryophyta</taxon>
        <taxon>Tracheophyta</taxon>
        <taxon>Spermatophyta</taxon>
        <taxon>Magnoliopsida</taxon>
        <taxon>Liliopsida</taxon>
        <taxon>Poales</taxon>
        <taxon>Poaceae</taxon>
        <taxon>BOP clade</taxon>
        <taxon>Pooideae</taxon>
        <taxon>Triticodae</taxon>
        <taxon>Triticeae</taxon>
        <taxon>Triticinae</taxon>
        <taxon>Aegilops</taxon>
    </lineage>
</organism>
<feature type="compositionally biased region" description="Pro residues" evidence="1">
    <location>
        <begin position="270"/>
        <end position="279"/>
    </location>
</feature>
<reference evidence="3" key="1">
    <citation type="journal article" date="2014" name="Science">
        <title>Ancient hybridizations among the ancestral genomes of bread wheat.</title>
        <authorList>
            <consortium name="International Wheat Genome Sequencing Consortium,"/>
            <person name="Marcussen T."/>
            <person name="Sandve S.R."/>
            <person name="Heier L."/>
            <person name="Spannagl M."/>
            <person name="Pfeifer M."/>
            <person name="Jakobsen K.S."/>
            <person name="Wulff B.B."/>
            <person name="Steuernagel B."/>
            <person name="Mayer K.F."/>
            <person name="Olsen O.A."/>
        </authorList>
    </citation>
    <scope>NUCLEOTIDE SEQUENCE [LARGE SCALE GENOMIC DNA]</scope>
    <source>
        <strain evidence="3">cv. AL8/78</strain>
    </source>
</reference>
<proteinExistence type="predicted"/>
<dbReference type="Pfam" id="PF03321">
    <property type="entry name" value="GH3"/>
    <property type="match status" value="1"/>
</dbReference>
<reference evidence="2" key="3">
    <citation type="journal article" date="2017" name="Nature">
        <title>Genome sequence of the progenitor of the wheat D genome Aegilops tauschii.</title>
        <authorList>
            <person name="Luo M.C."/>
            <person name="Gu Y.Q."/>
            <person name="Puiu D."/>
            <person name="Wang H."/>
            <person name="Twardziok S.O."/>
            <person name="Deal K.R."/>
            <person name="Huo N."/>
            <person name="Zhu T."/>
            <person name="Wang L."/>
            <person name="Wang Y."/>
            <person name="McGuire P.E."/>
            <person name="Liu S."/>
            <person name="Long H."/>
            <person name="Ramasamy R.K."/>
            <person name="Rodriguez J.C."/>
            <person name="Van S.L."/>
            <person name="Yuan L."/>
            <person name="Wang Z."/>
            <person name="Xia Z."/>
            <person name="Xiao L."/>
            <person name="Anderson O.D."/>
            <person name="Ouyang S."/>
            <person name="Liang Y."/>
            <person name="Zimin A.V."/>
            <person name="Pertea G."/>
            <person name="Qi P."/>
            <person name="Bennetzen J.L."/>
            <person name="Dai X."/>
            <person name="Dawson M.W."/>
            <person name="Muller H.G."/>
            <person name="Kugler K."/>
            <person name="Rivarola-Duarte L."/>
            <person name="Spannagl M."/>
            <person name="Mayer K.F.X."/>
            <person name="Lu F.H."/>
            <person name="Bevan M.W."/>
            <person name="Leroy P."/>
            <person name="Li P."/>
            <person name="You F.M."/>
            <person name="Sun Q."/>
            <person name="Liu Z."/>
            <person name="Lyons E."/>
            <person name="Wicker T."/>
            <person name="Salzberg S.L."/>
            <person name="Devos K.M."/>
            <person name="Dvorak J."/>
        </authorList>
    </citation>
    <scope>NUCLEOTIDE SEQUENCE [LARGE SCALE GENOMIC DNA]</scope>
    <source>
        <strain evidence="2">cv. AL8/78</strain>
    </source>
</reference>
<feature type="compositionally biased region" description="Low complexity" evidence="1">
    <location>
        <begin position="258"/>
        <end position="269"/>
    </location>
</feature>
<protein>
    <recommendedName>
        <fullName evidence="4">GH3 auxin-responsive promoter</fullName>
    </recommendedName>
</protein>
<dbReference type="PANTHER" id="PTHR31901:SF56">
    <property type="entry name" value="JASMONOYL--L-AMINO ACID SYNTHETASE GH3.3"/>
    <property type="match status" value="1"/>
</dbReference>
<dbReference type="Proteomes" id="UP000015105">
    <property type="component" value="Chromosome 3D"/>
</dbReference>
<evidence type="ECO:0008006" key="4">
    <source>
        <dbReference type="Google" id="ProtNLM"/>
    </source>
</evidence>
<dbReference type="AlphaFoldDB" id="A0A453EFS5"/>
<feature type="region of interest" description="Disordered" evidence="1">
    <location>
        <begin position="140"/>
        <end position="242"/>
    </location>
</feature>
<dbReference type="EnsemblPlants" id="AET3Gv20328800.4">
    <property type="protein sequence ID" value="AET3Gv20328800.4"/>
    <property type="gene ID" value="AET3Gv20328800"/>
</dbReference>
<dbReference type="GO" id="GO:0005737">
    <property type="term" value="C:cytoplasm"/>
    <property type="evidence" value="ECO:0007669"/>
    <property type="project" value="TreeGrafter"/>
</dbReference>
<reference evidence="2" key="4">
    <citation type="submission" date="2019-03" db="UniProtKB">
        <authorList>
            <consortium name="EnsemblPlants"/>
        </authorList>
    </citation>
    <scope>IDENTIFICATION</scope>
</reference>
<keyword evidence="3" id="KW-1185">Reference proteome</keyword>
<dbReference type="GO" id="GO:0016881">
    <property type="term" value="F:acid-amino acid ligase activity"/>
    <property type="evidence" value="ECO:0007669"/>
    <property type="project" value="TreeGrafter"/>
</dbReference>
<dbReference type="InterPro" id="IPR004993">
    <property type="entry name" value="GH3"/>
</dbReference>
<evidence type="ECO:0000313" key="3">
    <source>
        <dbReference type="Proteomes" id="UP000015105"/>
    </source>
</evidence>
<evidence type="ECO:0000256" key="1">
    <source>
        <dbReference type="SAM" id="MobiDB-lite"/>
    </source>
</evidence>
<sequence>MLEKKAGEFSGEKVIAEFERLTRDADNVQRETLRRILAENGDTEYLRGLGLAGRTDAASFKECVPLATHADLEPYIERIVDGDATPVLTGKPVTSISLSSGTTQGKRKYLLFNEELVKSTMQIYRTSYAFRNRVVPVQAGRRGAGGRVPQRDAQAQVRVPPEPGAVHQHRQEQRAGPAAGRGRRRRQVPRRREAGGGGLHQPRGHVVGPGPLRGLRRAQRRRGRRQRRRAAGVLRRAGPRLRGPRLRRVAAVPRHRPAGAAGAAAGDVPPGAPPLPLPGRPREPVQVAALRRPLQRRRPPDPRRLHRQGLLQRRLRLTHACKPGSRDVSRHVCL</sequence>
<reference evidence="3" key="2">
    <citation type="journal article" date="2017" name="Nat. Plants">
        <title>The Aegilops tauschii genome reveals multiple impacts of transposons.</title>
        <authorList>
            <person name="Zhao G."/>
            <person name="Zou C."/>
            <person name="Li K."/>
            <person name="Wang K."/>
            <person name="Li T."/>
            <person name="Gao L."/>
            <person name="Zhang X."/>
            <person name="Wang H."/>
            <person name="Yang Z."/>
            <person name="Liu X."/>
            <person name="Jiang W."/>
            <person name="Mao L."/>
            <person name="Kong X."/>
            <person name="Jiao Y."/>
            <person name="Jia J."/>
        </authorList>
    </citation>
    <scope>NUCLEOTIDE SEQUENCE [LARGE SCALE GENOMIC DNA]</scope>
    <source>
        <strain evidence="3">cv. AL8/78</strain>
    </source>
</reference>
<feature type="region of interest" description="Disordered" evidence="1">
    <location>
        <begin position="256"/>
        <end position="282"/>
    </location>
</feature>
<evidence type="ECO:0000313" key="2">
    <source>
        <dbReference type="EnsemblPlants" id="AET3Gv20328800.4"/>
    </source>
</evidence>
<dbReference type="PANTHER" id="PTHR31901">
    <property type="entry name" value="GH3 DOMAIN-CONTAINING PROTEIN"/>
    <property type="match status" value="1"/>
</dbReference>
<name>A0A453EFS5_AEGTS</name>
<reference evidence="2" key="5">
    <citation type="journal article" date="2021" name="G3 (Bethesda)">
        <title>Aegilops tauschii genome assembly Aet v5.0 features greater sequence contiguity and improved annotation.</title>
        <authorList>
            <person name="Wang L."/>
            <person name="Zhu T."/>
            <person name="Rodriguez J.C."/>
            <person name="Deal K.R."/>
            <person name="Dubcovsky J."/>
            <person name="McGuire P.E."/>
            <person name="Lux T."/>
            <person name="Spannagl M."/>
            <person name="Mayer K.F.X."/>
            <person name="Baldrich P."/>
            <person name="Meyers B.C."/>
            <person name="Huo N."/>
            <person name="Gu Y.Q."/>
            <person name="Zhou H."/>
            <person name="Devos K.M."/>
            <person name="Bennetzen J.L."/>
            <person name="Unver T."/>
            <person name="Budak H."/>
            <person name="Gulick P.J."/>
            <person name="Galiba G."/>
            <person name="Kalapos B."/>
            <person name="Nelson D.R."/>
            <person name="Li P."/>
            <person name="You F.M."/>
            <person name="Luo M.C."/>
            <person name="Dvorak J."/>
        </authorList>
    </citation>
    <scope>NUCLEOTIDE SEQUENCE [LARGE SCALE GENOMIC DNA]</scope>
    <source>
        <strain evidence="2">cv. AL8/78</strain>
    </source>
</reference>
<accession>A0A453EFS5</accession>
<feature type="compositionally biased region" description="Basic residues" evidence="1">
    <location>
        <begin position="214"/>
        <end position="230"/>
    </location>
</feature>